<dbReference type="GO" id="GO:0005737">
    <property type="term" value="C:cytoplasm"/>
    <property type="evidence" value="ECO:0007669"/>
    <property type="project" value="TreeGrafter"/>
</dbReference>
<gene>
    <name evidence="5" type="ORF">SAMN05443545_104108</name>
</gene>
<evidence type="ECO:0000313" key="6">
    <source>
        <dbReference type="Proteomes" id="UP000198500"/>
    </source>
</evidence>
<dbReference type="EMBL" id="FNNI01000004">
    <property type="protein sequence ID" value="SDX15280.1"/>
    <property type="molecule type" value="Genomic_DNA"/>
</dbReference>
<dbReference type="SUPFAM" id="SSF51735">
    <property type="entry name" value="NAD(P)-binding Rossmann-fold domains"/>
    <property type="match status" value="1"/>
</dbReference>
<dbReference type="InterPro" id="IPR030827">
    <property type="entry name" value="Myo_inos_IolG"/>
</dbReference>
<sequence length="329" mass="35825">MQNITLIGAGNIGKLHAANIAAHPRSRLVNVVDIDPANGESLAAAYGARSSSLESALGDPDIDAVVITSATSTHADLIERAAHAGKRIFCEKPIDLAYERVLSCLETVKRYEALLFIGFNRRFDPNMAHLKSSLDSGEIGNLELLTICSRDPGALPIEYLKISGGMWRDMTIHDFDLARWILGEEPVTVHGVASALTSDAIRDIGDIDTAVVTLRCASGRLAVITNSRRAVYGYDQRVEAHGSDGMLAVENVPKSTLVKSTQEGVIKQKPKDFYMDRYPESYRIEWDRFLNACEGQEPPAVHGWDGERALALAEAAYESLATGKMINVS</sequence>
<dbReference type="Pfam" id="PF22725">
    <property type="entry name" value="GFO_IDH_MocA_C3"/>
    <property type="match status" value="1"/>
</dbReference>
<keyword evidence="6" id="KW-1185">Reference proteome</keyword>
<dbReference type="RefSeq" id="WP_092569129.1">
    <property type="nucleotide sequence ID" value="NZ_BMXH01000001.1"/>
</dbReference>
<dbReference type="Pfam" id="PF01408">
    <property type="entry name" value="GFO_IDH_MocA"/>
    <property type="match status" value="1"/>
</dbReference>
<dbReference type="GO" id="GO:0000166">
    <property type="term" value="F:nucleotide binding"/>
    <property type="evidence" value="ECO:0007669"/>
    <property type="project" value="InterPro"/>
</dbReference>
<feature type="domain" description="Gfo/Idh/MocA-like oxidoreductase N-terminal" evidence="3">
    <location>
        <begin position="3"/>
        <end position="119"/>
    </location>
</feature>
<comment type="similarity">
    <text evidence="1">Belongs to the Gfo/Idh/MocA family.</text>
</comment>
<evidence type="ECO:0000259" key="4">
    <source>
        <dbReference type="Pfam" id="PF22725"/>
    </source>
</evidence>
<dbReference type="GO" id="GO:0016491">
    <property type="term" value="F:oxidoreductase activity"/>
    <property type="evidence" value="ECO:0007669"/>
    <property type="project" value="UniProtKB-KW"/>
</dbReference>
<dbReference type="PANTHER" id="PTHR42840:SF3">
    <property type="entry name" value="BINDING ROSSMANN FOLD OXIDOREDUCTASE, PUTATIVE (AFU_ORTHOLOGUE AFUA_2G10240)-RELATED"/>
    <property type="match status" value="1"/>
</dbReference>
<dbReference type="Gene3D" id="3.40.50.720">
    <property type="entry name" value="NAD(P)-binding Rossmann-like Domain"/>
    <property type="match status" value="1"/>
</dbReference>
<evidence type="ECO:0000313" key="5">
    <source>
        <dbReference type="EMBL" id="SDX15280.1"/>
    </source>
</evidence>
<dbReference type="InterPro" id="IPR055170">
    <property type="entry name" value="GFO_IDH_MocA-like_dom"/>
</dbReference>
<name>A0A1H2ZD24_9GAMM</name>
<dbReference type="OrthoDB" id="9801953at2"/>
<dbReference type="SUPFAM" id="SSF55347">
    <property type="entry name" value="Glyceraldehyde-3-phosphate dehydrogenase-like, C-terminal domain"/>
    <property type="match status" value="1"/>
</dbReference>
<dbReference type="AlphaFoldDB" id="A0A1H2ZD24"/>
<evidence type="ECO:0000256" key="1">
    <source>
        <dbReference type="ARBA" id="ARBA00010928"/>
    </source>
</evidence>
<dbReference type="STRING" id="574349.SAMN05443545_104108"/>
<organism evidence="5 6">
    <name type="scientific">Aidingimonas halophila</name>
    <dbReference type="NCBI Taxonomy" id="574349"/>
    <lineage>
        <taxon>Bacteria</taxon>
        <taxon>Pseudomonadati</taxon>
        <taxon>Pseudomonadota</taxon>
        <taxon>Gammaproteobacteria</taxon>
        <taxon>Oceanospirillales</taxon>
        <taxon>Halomonadaceae</taxon>
        <taxon>Aidingimonas</taxon>
    </lineage>
</organism>
<dbReference type="Proteomes" id="UP000198500">
    <property type="component" value="Unassembled WGS sequence"/>
</dbReference>
<protein>
    <submittedName>
        <fullName evidence="5">Myo-inositol 2-dehydrogenase</fullName>
    </submittedName>
</protein>
<keyword evidence="2" id="KW-0560">Oxidoreductase</keyword>
<dbReference type="NCBIfam" id="TIGR04380">
    <property type="entry name" value="myo_inos_iolG"/>
    <property type="match status" value="1"/>
</dbReference>
<proteinExistence type="inferred from homology"/>
<dbReference type="InterPro" id="IPR000683">
    <property type="entry name" value="Gfo/Idh/MocA-like_OxRdtase_N"/>
</dbReference>
<evidence type="ECO:0000259" key="3">
    <source>
        <dbReference type="Pfam" id="PF01408"/>
    </source>
</evidence>
<accession>A0A1H2ZD24</accession>
<reference evidence="5 6" key="1">
    <citation type="submission" date="2016-10" db="EMBL/GenBank/DDBJ databases">
        <authorList>
            <person name="de Groot N.N."/>
        </authorList>
    </citation>
    <scope>NUCLEOTIDE SEQUENCE [LARGE SCALE GENOMIC DNA]</scope>
    <source>
        <strain evidence="5 6">DSM 19219</strain>
    </source>
</reference>
<feature type="domain" description="GFO/IDH/MocA-like oxidoreductase" evidence="4">
    <location>
        <begin position="128"/>
        <end position="247"/>
    </location>
</feature>
<dbReference type="GO" id="GO:0006740">
    <property type="term" value="P:NADPH regeneration"/>
    <property type="evidence" value="ECO:0007669"/>
    <property type="project" value="TreeGrafter"/>
</dbReference>
<dbReference type="Gene3D" id="3.30.360.10">
    <property type="entry name" value="Dihydrodipicolinate Reductase, domain 2"/>
    <property type="match status" value="1"/>
</dbReference>
<dbReference type="PANTHER" id="PTHR42840">
    <property type="entry name" value="NAD(P)-BINDING ROSSMANN-FOLD SUPERFAMILY PROTEIN-RELATED"/>
    <property type="match status" value="1"/>
</dbReference>
<dbReference type="InterPro" id="IPR036291">
    <property type="entry name" value="NAD(P)-bd_dom_sf"/>
</dbReference>
<evidence type="ECO:0000256" key="2">
    <source>
        <dbReference type="ARBA" id="ARBA00023002"/>
    </source>
</evidence>